<proteinExistence type="predicted"/>
<protein>
    <submittedName>
        <fullName evidence="2">Uncharacterized protein</fullName>
    </submittedName>
</protein>
<dbReference type="EMBL" id="VSRR010136707">
    <property type="protein sequence ID" value="MPD03569.1"/>
    <property type="molecule type" value="Genomic_DNA"/>
</dbReference>
<evidence type="ECO:0000313" key="2">
    <source>
        <dbReference type="EMBL" id="MPD03569.1"/>
    </source>
</evidence>
<dbReference type="AlphaFoldDB" id="A0A5B7KEU5"/>
<organism evidence="2 3">
    <name type="scientific">Portunus trituberculatus</name>
    <name type="common">Swimming crab</name>
    <name type="synonym">Neptunus trituberculatus</name>
    <dbReference type="NCBI Taxonomy" id="210409"/>
    <lineage>
        <taxon>Eukaryota</taxon>
        <taxon>Metazoa</taxon>
        <taxon>Ecdysozoa</taxon>
        <taxon>Arthropoda</taxon>
        <taxon>Crustacea</taxon>
        <taxon>Multicrustacea</taxon>
        <taxon>Malacostraca</taxon>
        <taxon>Eumalacostraca</taxon>
        <taxon>Eucarida</taxon>
        <taxon>Decapoda</taxon>
        <taxon>Pleocyemata</taxon>
        <taxon>Brachyura</taxon>
        <taxon>Eubrachyura</taxon>
        <taxon>Portunoidea</taxon>
        <taxon>Portunidae</taxon>
        <taxon>Portuninae</taxon>
        <taxon>Portunus</taxon>
    </lineage>
</organism>
<comment type="caution">
    <text evidence="2">The sequence shown here is derived from an EMBL/GenBank/DDBJ whole genome shotgun (WGS) entry which is preliminary data.</text>
</comment>
<name>A0A5B7KEU5_PORTR</name>
<sequence>MANGSCWRRESSGTSSITPAAQSPSLTSPSPSLSGARPSTTCTTWCCPV</sequence>
<gene>
    <name evidence="2" type="ORF">E2C01_099210</name>
</gene>
<accession>A0A5B7KEU5</accession>
<feature type="compositionally biased region" description="Low complexity" evidence="1">
    <location>
        <begin position="18"/>
        <end position="34"/>
    </location>
</feature>
<evidence type="ECO:0000313" key="3">
    <source>
        <dbReference type="Proteomes" id="UP000324222"/>
    </source>
</evidence>
<feature type="region of interest" description="Disordered" evidence="1">
    <location>
        <begin position="1"/>
        <end position="49"/>
    </location>
</feature>
<dbReference type="Proteomes" id="UP000324222">
    <property type="component" value="Unassembled WGS sequence"/>
</dbReference>
<keyword evidence="3" id="KW-1185">Reference proteome</keyword>
<reference evidence="2 3" key="1">
    <citation type="submission" date="2019-05" db="EMBL/GenBank/DDBJ databases">
        <title>Another draft genome of Portunus trituberculatus and its Hox gene families provides insights of decapod evolution.</title>
        <authorList>
            <person name="Jeong J.-H."/>
            <person name="Song I."/>
            <person name="Kim S."/>
            <person name="Choi T."/>
            <person name="Kim D."/>
            <person name="Ryu S."/>
            <person name="Kim W."/>
        </authorList>
    </citation>
    <scope>NUCLEOTIDE SEQUENCE [LARGE SCALE GENOMIC DNA]</scope>
    <source>
        <tissue evidence="2">Muscle</tissue>
    </source>
</reference>
<evidence type="ECO:0000256" key="1">
    <source>
        <dbReference type="SAM" id="MobiDB-lite"/>
    </source>
</evidence>